<dbReference type="AlphaFoldDB" id="A0A0L8HL86"/>
<proteinExistence type="predicted"/>
<reference evidence="1" key="1">
    <citation type="submission" date="2015-07" db="EMBL/GenBank/DDBJ databases">
        <title>MeaNS - Measles Nucleotide Surveillance Program.</title>
        <authorList>
            <person name="Tran T."/>
            <person name="Druce J."/>
        </authorList>
    </citation>
    <scope>NUCLEOTIDE SEQUENCE</scope>
    <source>
        <strain evidence="1">UCB-OBI-ISO-001</strain>
        <tissue evidence="1">Gonad</tissue>
    </source>
</reference>
<dbReference type="EMBL" id="KQ417877">
    <property type="protein sequence ID" value="KOF90002.1"/>
    <property type="molecule type" value="Genomic_DNA"/>
</dbReference>
<protein>
    <submittedName>
        <fullName evidence="1">Uncharacterized protein</fullName>
    </submittedName>
</protein>
<organism evidence="1">
    <name type="scientific">Octopus bimaculoides</name>
    <name type="common">California two-spotted octopus</name>
    <dbReference type="NCBI Taxonomy" id="37653"/>
    <lineage>
        <taxon>Eukaryota</taxon>
        <taxon>Metazoa</taxon>
        <taxon>Spiralia</taxon>
        <taxon>Lophotrochozoa</taxon>
        <taxon>Mollusca</taxon>
        <taxon>Cephalopoda</taxon>
        <taxon>Coleoidea</taxon>
        <taxon>Octopodiformes</taxon>
        <taxon>Octopoda</taxon>
        <taxon>Incirrata</taxon>
        <taxon>Octopodidae</taxon>
        <taxon>Octopus</taxon>
    </lineage>
</organism>
<dbReference type="EMBL" id="KQ417877">
    <property type="protein sequence ID" value="KOF90001.1"/>
    <property type="molecule type" value="Genomic_DNA"/>
</dbReference>
<gene>
    <name evidence="1" type="ORF">OCBIM_22012152mg</name>
</gene>
<name>A0A0L8HL86_OCTBM</name>
<sequence>MDVEDWNVDNSLSERVMPFQYYILPKPTSCHISDAISATQNEATTDSAPSNLKNWRIDFLPKMIIIYLVIWL</sequence>
<accession>A0A0L8HL86</accession>
<evidence type="ECO:0000313" key="1">
    <source>
        <dbReference type="EMBL" id="KOF90001.1"/>
    </source>
</evidence>